<dbReference type="Pfam" id="PF00583">
    <property type="entry name" value="Acetyltransf_1"/>
    <property type="match status" value="1"/>
</dbReference>
<sequence>MTSIRRYREPDWPAIWSLLRATFKTGDTYAFSPESTEAEIHKAWVEVPAATYVACAPDGRIWGTYILKPNQPGLGSHVCNCGYVVAPEAQGQGIASAMCKHSQQEAVSMGFIAMQFNLVVSTNERAVRLWQKLGFSVVGTLPRAFRHQRLGFVDALVMFKALATSQVTHAK</sequence>
<dbReference type="AlphaFoldDB" id="E6PSG1"/>
<comment type="caution">
    <text evidence="2">The sequence shown here is derived from an EMBL/GenBank/DDBJ whole genome shotgun (WGS) entry which is preliminary data.</text>
</comment>
<dbReference type="InterPro" id="IPR052742">
    <property type="entry name" value="Mito_N-acetyltransferase"/>
</dbReference>
<dbReference type="InterPro" id="IPR000182">
    <property type="entry name" value="GNAT_dom"/>
</dbReference>
<protein>
    <recommendedName>
        <fullName evidence="1">N-acetyltransferase domain-containing protein</fullName>
    </recommendedName>
</protein>
<proteinExistence type="predicted"/>
<dbReference type="GO" id="GO:0016747">
    <property type="term" value="F:acyltransferase activity, transferring groups other than amino-acyl groups"/>
    <property type="evidence" value="ECO:0007669"/>
    <property type="project" value="InterPro"/>
</dbReference>
<dbReference type="Gene3D" id="3.40.630.30">
    <property type="match status" value="1"/>
</dbReference>
<organism evidence="2">
    <name type="scientific">mine drainage metagenome</name>
    <dbReference type="NCBI Taxonomy" id="410659"/>
    <lineage>
        <taxon>unclassified sequences</taxon>
        <taxon>metagenomes</taxon>
        <taxon>ecological metagenomes</taxon>
    </lineage>
</organism>
<evidence type="ECO:0000313" key="2">
    <source>
        <dbReference type="EMBL" id="CBH97868.1"/>
    </source>
</evidence>
<name>E6PSG1_9ZZZZ</name>
<dbReference type="CDD" id="cd04301">
    <property type="entry name" value="NAT_SF"/>
    <property type="match status" value="1"/>
</dbReference>
<accession>E6PSG1</accession>
<reference evidence="2" key="1">
    <citation type="submission" date="2009-10" db="EMBL/GenBank/DDBJ databases">
        <title>Diversity of trophic interactions inside an arsenic-rich microbial ecosystem.</title>
        <authorList>
            <person name="Bertin P.N."/>
            <person name="Heinrich-Salmeron A."/>
            <person name="Pelletier E."/>
            <person name="Goulhen-Chollet F."/>
            <person name="Arsene-Ploetze F."/>
            <person name="Gallien S."/>
            <person name="Calteau A."/>
            <person name="Vallenet D."/>
            <person name="Casiot C."/>
            <person name="Chane-Woon-Ming B."/>
            <person name="Giloteaux L."/>
            <person name="Barakat M."/>
            <person name="Bonnefoy V."/>
            <person name="Bruneel O."/>
            <person name="Chandler M."/>
            <person name="Cleiss J."/>
            <person name="Duran R."/>
            <person name="Elbaz-Poulichet F."/>
            <person name="Fonknechten N."/>
            <person name="Lauga B."/>
            <person name="Mornico D."/>
            <person name="Ortet P."/>
            <person name="Schaeffer C."/>
            <person name="Siguier P."/>
            <person name="Alexander Thil Smith A."/>
            <person name="Van Dorsselaer A."/>
            <person name="Weissenbach J."/>
            <person name="Medigue C."/>
            <person name="Le Paslier D."/>
        </authorList>
    </citation>
    <scope>NUCLEOTIDE SEQUENCE</scope>
</reference>
<dbReference type="PANTHER" id="PTHR43138">
    <property type="entry name" value="ACETYLTRANSFERASE, GNAT FAMILY"/>
    <property type="match status" value="1"/>
</dbReference>
<dbReference type="PROSITE" id="PS51186">
    <property type="entry name" value="GNAT"/>
    <property type="match status" value="1"/>
</dbReference>
<dbReference type="InterPro" id="IPR016181">
    <property type="entry name" value="Acyl_CoA_acyltransferase"/>
</dbReference>
<gene>
    <name evidence="2" type="ORF">CARN2_3344</name>
</gene>
<feature type="domain" description="N-acetyltransferase" evidence="1">
    <location>
        <begin position="2"/>
        <end position="163"/>
    </location>
</feature>
<dbReference type="SUPFAM" id="SSF55729">
    <property type="entry name" value="Acyl-CoA N-acyltransferases (Nat)"/>
    <property type="match status" value="1"/>
</dbReference>
<dbReference type="PANTHER" id="PTHR43138:SF1">
    <property type="entry name" value="N-ACETYLTRANSFERASE ACA1"/>
    <property type="match status" value="1"/>
</dbReference>
<dbReference type="EMBL" id="CABM01000048">
    <property type="protein sequence ID" value="CBH97868.1"/>
    <property type="molecule type" value="Genomic_DNA"/>
</dbReference>
<evidence type="ECO:0000259" key="1">
    <source>
        <dbReference type="PROSITE" id="PS51186"/>
    </source>
</evidence>